<protein>
    <submittedName>
        <fullName evidence="1">Uncharacterized protein</fullName>
    </submittedName>
</protein>
<dbReference type="NCBIfam" id="NF047436">
    <property type="entry name" value="LA_2272_repeat"/>
    <property type="match status" value="1"/>
</dbReference>
<reference evidence="1 2" key="1">
    <citation type="submission" date="2018-05" db="EMBL/GenBank/DDBJ databases">
        <title>Flavobacterium sp. strain IMCC34759, incomplete genome.</title>
        <authorList>
            <person name="Joung Y."/>
            <person name="Cho J."/>
        </authorList>
    </citation>
    <scope>NUCLEOTIDE SEQUENCE [LARGE SCALE GENOMIC DNA]</scope>
    <source>
        <strain evidence="1 2">IMCC34759</strain>
    </source>
</reference>
<evidence type="ECO:0000313" key="1">
    <source>
        <dbReference type="EMBL" id="PXY38891.1"/>
    </source>
</evidence>
<dbReference type="RefSeq" id="WP_110308539.1">
    <property type="nucleotide sequence ID" value="NZ_QJHK01000029.1"/>
</dbReference>
<sequence length="229" mass="25493">MKIIIISFLTFFSINVFSQEYNLKTKYLFWTFHAENTTVNGISFGAFPNLNDKNRFVKTNGIRLEIPGIGFLAPLGNGSPISRIDNVSGKFNRNDYEFDEIINGLNISTGTVGKINYNGITIAAIAQFGELNNGIALAGMWNAMDKSNGIQISLLLNETLYSNGVQISLANSAIIMNGIQIGGNNYSKEMYGIQIGILNKSKQTKGLQIGIWNINEKRKFPIFNWNFEK</sequence>
<name>A0A2V4BJE9_9FLAO</name>
<dbReference type="AlphaFoldDB" id="A0A2V4BJE9"/>
<comment type="caution">
    <text evidence="1">The sequence shown here is derived from an EMBL/GenBank/DDBJ whole genome shotgun (WGS) entry which is preliminary data.</text>
</comment>
<gene>
    <name evidence="1" type="ORF">DMB65_20745</name>
</gene>
<organism evidence="1 2">
    <name type="scientific">Flavobacterium cheongpyeongense</name>
    <dbReference type="NCBI Taxonomy" id="2212651"/>
    <lineage>
        <taxon>Bacteria</taxon>
        <taxon>Pseudomonadati</taxon>
        <taxon>Bacteroidota</taxon>
        <taxon>Flavobacteriia</taxon>
        <taxon>Flavobacteriales</taxon>
        <taxon>Flavobacteriaceae</taxon>
        <taxon>Flavobacterium</taxon>
    </lineage>
</organism>
<dbReference type="OrthoDB" id="660602at2"/>
<accession>A0A2V4BJE9</accession>
<evidence type="ECO:0000313" key="2">
    <source>
        <dbReference type="Proteomes" id="UP000247903"/>
    </source>
</evidence>
<keyword evidence="2" id="KW-1185">Reference proteome</keyword>
<proteinExistence type="predicted"/>
<dbReference type="EMBL" id="QJHK01000029">
    <property type="protein sequence ID" value="PXY38891.1"/>
    <property type="molecule type" value="Genomic_DNA"/>
</dbReference>
<dbReference type="InterPro" id="IPR058093">
    <property type="entry name" value="LA_2272-like"/>
</dbReference>
<dbReference type="Proteomes" id="UP000247903">
    <property type="component" value="Unassembled WGS sequence"/>
</dbReference>